<feature type="domain" description="SnoaL-like" evidence="1">
    <location>
        <begin position="123"/>
        <end position="213"/>
    </location>
</feature>
<dbReference type="InterPro" id="IPR032710">
    <property type="entry name" value="NTF2-like_dom_sf"/>
</dbReference>
<dbReference type="Gene3D" id="3.10.450.50">
    <property type="match status" value="1"/>
</dbReference>
<organism evidence="3 4">
    <name type="scientific">Ancylobacter oerskovii</name>
    <dbReference type="NCBI Taxonomy" id="459519"/>
    <lineage>
        <taxon>Bacteria</taxon>
        <taxon>Pseudomonadati</taxon>
        <taxon>Pseudomonadota</taxon>
        <taxon>Alphaproteobacteria</taxon>
        <taxon>Hyphomicrobiales</taxon>
        <taxon>Xanthobacteraceae</taxon>
        <taxon>Ancylobacter</taxon>
    </lineage>
</organism>
<gene>
    <name evidence="3" type="ORF">ACFSNC_24610</name>
</gene>
<evidence type="ECO:0000313" key="4">
    <source>
        <dbReference type="Proteomes" id="UP001597299"/>
    </source>
</evidence>
<dbReference type="Proteomes" id="UP001597299">
    <property type="component" value="Unassembled WGS sequence"/>
</dbReference>
<dbReference type="InterPro" id="IPR053892">
    <property type="entry name" value="MoaF-like"/>
</dbReference>
<reference evidence="4" key="1">
    <citation type="journal article" date="2019" name="Int. J. Syst. Evol. Microbiol.">
        <title>The Global Catalogue of Microorganisms (GCM) 10K type strain sequencing project: providing services to taxonomists for standard genome sequencing and annotation.</title>
        <authorList>
            <consortium name="The Broad Institute Genomics Platform"/>
            <consortium name="The Broad Institute Genome Sequencing Center for Infectious Disease"/>
            <person name="Wu L."/>
            <person name="Ma J."/>
        </authorList>
    </citation>
    <scope>NUCLEOTIDE SEQUENCE [LARGE SCALE GENOMIC DNA]</scope>
    <source>
        <strain evidence="4">CCM 7435</strain>
    </source>
</reference>
<dbReference type="SUPFAM" id="SSF54427">
    <property type="entry name" value="NTF2-like"/>
    <property type="match status" value="1"/>
</dbReference>
<dbReference type="Pfam" id="PF12680">
    <property type="entry name" value="SnoaL_2"/>
    <property type="match status" value="1"/>
</dbReference>
<evidence type="ECO:0000259" key="2">
    <source>
        <dbReference type="Pfam" id="PF22036"/>
    </source>
</evidence>
<proteinExistence type="predicted"/>
<dbReference type="RefSeq" id="WP_213351175.1">
    <property type="nucleotide sequence ID" value="NZ_JAHBGB010000003.1"/>
</dbReference>
<accession>A0ABW4Z4U8</accession>
<name>A0ABW4Z4U8_9HYPH</name>
<feature type="domain" description="MoaF-like" evidence="2">
    <location>
        <begin position="9"/>
        <end position="100"/>
    </location>
</feature>
<dbReference type="InterPro" id="IPR037401">
    <property type="entry name" value="SnoaL-like"/>
</dbReference>
<keyword evidence="4" id="KW-1185">Reference proteome</keyword>
<evidence type="ECO:0000259" key="1">
    <source>
        <dbReference type="Pfam" id="PF12680"/>
    </source>
</evidence>
<comment type="caution">
    <text evidence="3">The sequence shown here is derived from an EMBL/GenBank/DDBJ whole genome shotgun (WGS) entry which is preliminary data.</text>
</comment>
<evidence type="ECO:0000313" key="3">
    <source>
        <dbReference type="EMBL" id="MFD2143579.1"/>
    </source>
</evidence>
<protein>
    <submittedName>
        <fullName evidence="3">Nuclear transport factor 2 family protein</fullName>
    </submittedName>
</protein>
<dbReference type="Pfam" id="PF22036">
    <property type="entry name" value="MoaF_like"/>
    <property type="match status" value="1"/>
</dbReference>
<dbReference type="EMBL" id="JBHUHD010000004">
    <property type="protein sequence ID" value="MFD2143579.1"/>
    <property type="molecule type" value="Genomic_DNA"/>
</dbReference>
<sequence length="235" mass="25907">MSEPSYPVGLVVEVAYPMFSVTLHLEAIDRIRFVIADGPFAREETVETQVVDLGNNLFAVSWQEADRATVVNVQNFDAGIVNSYATLPDGTLLRNEGKMTVRRNAGAIGDHSPHRNKALVIDAMTSLFQRHDAGSVERLYAADYRQHNPMIPQGREALRAIVENLDKSVFYEPGIVLAQGDMVAIHGRIRGWAPAPQIVVDLFRIQDGKLAEHWDVLQQEVGSASGAMFDPAEGK</sequence>